<name>A0ABQ5BYI8_9ASTR</name>
<dbReference type="PANTHER" id="PTHR11439">
    <property type="entry name" value="GAG-POL-RELATED RETROTRANSPOSON"/>
    <property type="match status" value="1"/>
</dbReference>
<evidence type="ECO:0000256" key="2">
    <source>
        <dbReference type="SAM" id="MobiDB-lite"/>
    </source>
</evidence>
<organism evidence="3 4">
    <name type="scientific">Tanacetum coccineum</name>
    <dbReference type="NCBI Taxonomy" id="301880"/>
    <lineage>
        <taxon>Eukaryota</taxon>
        <taxon>Viridiplantae</taxon>
        <taxon>Streptophyta</taxon>
        <taxon>Embryophyta</taxon>
        <taxon>Tracheophyta</taxon>
        <taxon>Spermatophyta</taxon>
        <taxon>Magnoliopsida</taxon>
        <taxon>eudicotyledons</taxon>
        <taxon>Gunneridae</taxon>
        <taxon>Pentapetalae</taxon>
        <taxon>asterids</taxon>
        <taxon>campanulids</taxon>
        <taxon>Asterales</taxon>
        <taxon>Asteraceae</taxon>
        <taxon>Asteroideae</taxon>
        <taxon>Anthemideae</taxon>
        <taxon>Anthemidinae</taxon>
        <taxon>Tanacetum</taxon>
    </lineage>
</organism>
<dbReference type="PANTHER" id="PTHR11439:SF483">
    <property type="entry name" value="PEPTIDE SYNTHASE GLIP-LIKE, PUTATIVE (AFU_ORTHOLOGUE AFUA_3G12920)-RELATED"/>
    <property type="match status" value="1"/>
</dbReference>
<feature type="region of interest" description="Disordered" evidence="2">
    <location>
        <begin position="541"/>
        <end position="612"/>
    </location>
</feature>
<comment type="caution">
    <text evidence="3">The sequence shown here is derived from an EMBL/GenBank/DDBJ whole genome shotgun (WGS) entry which is preliminary data.</text>
</comment>
<evidence type="ECO:0000256" key="1">
    <source>
        <dbReference type="SAM" id="Coils"/>
    </source>
</evidence>
<reference evidence="3" key="2">
    <citation type="submission" date="2022-01" db="EMBL/GenBank/DDBJ databases">
        <authorList>
            <person name="Yamashiro T."/>
            <person name="Shiraishi A."/>
            <person name="Satake H."/>
            <person name="Nakayama K."/>
        </authorList>
    </citation>
    <scope>NUCLEOTIDE SEQUENCE</scope>
</reference>
<dbReference type="EMBL" id="BQNB010013748">
    <property type="protein sequence ID" value="GJT19811.1"/>
    <property type="molecule type" value="Genomic_DNA"/>
</dbReference>
<sequence>MLENSMYDSWASRIRLFFKGKKNDDCDVQETNIILHGLSPDVYALVNHQELAKSLYTTNYDQLYAYLSQLTFIADPGITDVQVAQQKIPQNSAFQTKDLDAYDSDCDDISSAKAVLMANLSSCDPDVLFEVPYSYSYLNDMINQYVQEMSYSKQKHIDDYPDNEINSDSNTIPYSQYLQESQDAAQRIKPTLYDVSVIIKKHVVISVIDDEETLILKEASRSKMFDKQNDPISIKLKINISPIDYSKLNKIKEDFAKHFVTQKELSVEQAFLLKHSNYNPDTSVKSHTPVRIEAPSELPKVSLVNESLKKLKYQLASFDKVVKIRTTSDAITAQLSIDNDQLLKQIMSQEIMHIVVNYVDILDVKKSCVNECNKCLELETELLKKKDLIEKDVYDKLLKSSSTLEKHCISLELTTQLNQEIFQKDNFRENQNAPTFNQLFEINELKAQSQEKDTVIRKLKEKIKSLSGKDNLNAQLQEKVFAIATLKNELRKLKGKNVVDTAVSKPKCHYCSRNVQDFTIVGNISRKLGLPPLKYAYEMGKASAPKSDEARHRSSDEERERRGSGSLALGRGGAEGAVGPRCVRLVREHKPSRESGERGKTEDHTDDERPYGYLHSMERGEKACKLKAQKRERDMCEILYLVIGSMQPAGSANNACRERARQRKEVSEGLWLYPGYSPTKGRRERFWEILFSNLDQNASSTILHSYLCMQDAPLNRTSTSHNNCSSDITLRQPKRVYDIPVREIWPIVYKLLQENRPLRLVDTSATGYGRAKIQCESDNVRSLSLISLYPMTLKDRERAESLREEIQIGGEDPQGKAVDPTCYRGMIGTLMYVTSSRPDLVFAMSFTDADHAGCQDTKKSTFGSMQLLGDRLMRSQLTDYGLGFNKIPLYCDNKSFIALCNNNVQYSRSKYIDIRHHFIKEQVENGVVKLYFVKREYQLADIFTMP</sequence>
<protein>
    <recommendedName>
        <fullName evidence="5">Reverse transcriptase Ty1/copia-type domain-containing protein</fullName>
    </recommendedName>
</protein>
<evidence type="ECO:0000313" key="4">
    <source>
        <dbReference type="Proteomes" id="UP001151760"/>
    </source>
</evidence>
<feature type="compositionally biased region" description="Basic and acidic residues" evidence="2">
    <location>
        <begin position="585"/>
        <end position="612"/>
    </location>
</feature>
<keyword evidence="4" id="KW-1185">Reference proteome</keyword>
<dbReference type="Proteomes" id="UP001151760">
    <property type="component" value="Unassembled WGS sequence"/>
</dbReference>
<feature type="coiled-coil region" evidence="1">
    <location>
        <begin position="442"/>
        <end position="489"/>
    </location>
</feature>
<gene>
    <name evidence="3" type="ORF">Tco_0878517</name>
</gene>
<evidence type="ECO:0000313" key="3">
    <source>
        <dbReference type="EMBL" id="GJT19811.1"/>
    </source>
</evidence>
<dbReference type="CDD" id="cd09272">
    <property type="entry name" value="RNase_HI_RT_Ty1"/>
    <property type="match status" value="1"/>
</dbReference>
<accession>A0ABQ5BYI8</accession>
<proteinExistence type="predicted"/>
<keyword evidence="1" id="KW-0175">Coiled coil</keyword>
<feature type="compositionally biased region" description="Basic and acidic residues" evidence="2">
    <location>
        <begin position="546"/>
        <end position="563"/>
    </location>
</feature>
<evidence type="ECO:0008006" key="5">
    <source>
        <dbReference type="Google" id="ProtNLM"/>
    </source>
</evidence>
<reference evidence="3" key="1">
    <citation type="journal article" date="2022" name="Int. J. Mol. Sci.">
        <title>Draft Genome of Tanacetum Coccineum: Genomic Comparison of Closely Related Tanacetum-Family Plants.</title>
        <authorList>
            <person name="Yamashiro T."/>
            <person name="Shiraishi A."/>
            <person name="Nakayama K."/>
            <person name="Satake H."/>
        </authorList>
    </citation>
    <scope>NUCLEOTIDE SEQUENCE</scope>
</reference>